<evidence type="ECO:0000256" key="1">
    <source>
        <dbReference type="SAM" id="MobiDB-lite"/>
    </source>
</evidence>
<feature type="compositionally biased region" description="Basic and acidic residues" evidence="1">
    <location>
        <begin position="110"/>
        <end position="126"/>
    </location>
</feature>
<protein>
    <submittedName>
        <fullName evidence="2">Uncharacterized protein</fullName>
    </submittedName>
</protein>
<reference evidence="2 3" key="1">
    <citation type="submission" date="2023-05" db="EMBL/GenBank/DDBJ databases">
        <title>B98-5 Cell Line De Novo Hybrid Assembly: An Optical Mapping Approach.</title>
        <authorList>
            <person name="Kananen K."/>
            <person name="Auerbach J.A."/>
            <person name="Kautto E."/>
            <person name="Blachly J.S."/>
        </authorList>
    </citation>
    <scope>NUCLEOTIDE SEQUENCE [LARGE SCALE GENOMIC DNA]</scope>
    <source>
        <strain evidence="2">B95-8</strain>
        <tissue evidence="2">Cell line</tissue>
    </source>
</reference>
<comment type="caution">
    <text evidence="2">The sequence shown here is derived from an EMBL/GenBank/DDBJ whole genome shotgun (WGS) entry which is preliminary data.</text>
</comment>
<dbReference type="Proteomes" id="UP001266305">
    <property type="component" value="Unassembled WGS sequence"/>
</dbReference>
<keyword evidence="3" id="KW-1185">Reference proteome</keyword>
<feature type="region of interest" description="Disordered" evidence="1">
    <location>
        <begin position="145"/>
        <end position="165"/>
    </location>
</feature>
<feature type="compositionally biased region" description="Pro residues" evidence="1">
    <location>
        <begin position="30"/>
        <end position="42"/>
    </location>
</feature>
<feature type="region of interest" description="Disordered" evidence="1">
    <location>
        <begin position="101"/>
        <end position="128"/>
    </location>
</feature>
<evidence type="ECO:0000313" key="3">
    <source>
        <dbReference type="Proteomes" id="UP001266305"/>
    </source>
</evidence>
<proteinExistence type="predicted"/>
<name>A0ABQ9U0B0_SAGOE</name>
<accession>A0ABQ9U0B0</accession>
<feature type="region of interest" description="Disordered" evidence="1">
    <location>
        <begin position="1"/>
        <end position="43"/>
    </location>
</feature>
<dbReference type="EMBL" id="JASSZA010000017">
    <property type="protein sequence ID" value="KAK2090219.1"/>
    <property type="molecule type" value="Genomic_DNA"/>
</dbReference>
<feature type="non-terminal residue" evidence="2">
    <location>
        <position position="165"/>
    </location>
</feature>
<gene>
    <name evidence="2" type="ORF">P7K49_031475</name>
</gene>
<organism evidence="2 3">
    <name type="scientific">Saguinus oedipus</name>
    <name type="common">Cotton-top tamarin</name>
    <name type="synonym">Oedipomidas oedipus</name>
    <dbReference type="NCBI Taxonomy" id="9490"/>
    <lineage>
        <taxon>Eukaryota</taxon>
        <taxon>Metazoa</taxon>
        <taxon>Chordata</taxon>
        <taxon>Craniata</taxon>
        <taxon>Vertebrata</taxon>
        <taxon>Euteleostomi</taxon>
        <taxon>Mammalia</taxon>
        <taxon>Eutheria</taxon>
        <taxon>Euarchontoglires</taxon>
        <taxon>Primates</taxon>
        <taxon>Haplorrhini</taxon>
        <taxon>Platyrrhini</taxon>
        <taxon>Cebidae</taxon>
        <taxon>Callitrichinae</taxon>
        <taxon>Saguinus</taxon>
    </lineage>
</organism>
<sequence length="165" mass="17233">MSTRSGLSMGPLGRGQGEQDSEPWEKAVPAPNPMPSCLPPMTPLGDATSLQPVYFKIKVVKFGSCARKGEAGQGPVASLQVRNLNTGSVRTKRGVSCLVNTGLPSPAKFKSSDDERQDGRQGEALRPKGCSACISGKLDCASRSGTKFSGMSGMDLKQALKASTS</sequence>
<evidence type="ECO:0000313" key="2">
    <source>
        <dbReference type="EMBL" id="KAK2090219.1"/>
    </source>
</evidence>